<sequence length="114" mass="12695">MLRRASGPGGGEYRTYCCKMHDTGKLATTFALCASNPQQKSALYFHLLDARACPCCSRDCHRECQQYSSRALSSPMMIQRLSPRVEPVCSSWPMFACWPSAFSKSGNRHAGRPV</sequence>
<name>A0A6G1HP94_9PEZI</name>
<dbReference type="EMBL" id="ML996702">
    <property type="protein sequence ID" value="KAF2397878.1"/>
    <property type="molecule type" value="Genomic_DNA"/>
</dbReference>
<accession>A0A6G1HP94</accession>
<proteinExistence type="predicted"/>
<organism evidence="1 2">
    <name type="scientific">Trichodelitschia bisporula</name>
    <dbReference type="NCBI Taxonomy" id="703511"/>
    <lineage>
        <taxon>Eukaryota</taxon>
        <taxon>Fungi</taxon>
        <taxon>Dikarya</taxon>
        <taxon>Ascomycota</taxon>
        <taxon>Pezizomycotina</taxon>
        <taxon>Dothideomycetes</taxon>
        <taxon>Dothideomycetes incertae sedis</taxon>
        <taxon>Phaeotrichales</taxon>
        <taxon>Phaeotrichaceae</taxon>
        <taxon>Trichodelitschia</taxon>
    </lineage>
</organism>
<evidence type="ECO:0000313" key="1">
    <source>
        <dbReference type="EMBL" id="KAF2397878.1"/>
    </source>
</evidence>
<reference evidence="1" key="1">
    <citation type="journal article" date="2020" name="Stud. Mycol.">
        <title>101 Dothideomycetes genomes: a test case for predicting lifestyles and emergence of pathogens.</title>
        <authorList>
            <person name="Haridas S."/>
            <person name="Albert R."/>
            <person name="Binder M."/>
            <person name="Bloem J."/>
            <person name="Labutti K."/>
            <person name="Salamov A."/>
            <person name="Andreopoulos B."/>
            <person name="Baker S."/>
            <person name="Barry K."/>
            <person name="Bills G."/>
            <person name="Bluhm B."/>
            <person name="Cannon C."/>
            <person name="Castanera R."/>
            <person name="Culley D."/>
            <person name="Daum C."/>
            <person name="Ezra D."/>
            <person name="Gonzalez J."/>
            <person name="Henrissat B."/>
            <person name="Kuo A."/>
            <person name="Liang C."/>
            <person name="Lipzen A."/>
            <person name="Lutzoni F."/>
            <person name="Magnuson J."/>
            <person name="Mondo S."/>
            <person name="Nolan M."/>
            <person name="Ohm R."/>
            <person name="Pangilinan J."/>
            <person name="Park H.-J."/>
            <person name="Ramirez L."/>
            <person name="Alfaro M."/>
            <person name="Sun H."/>
            <person name="Tritt A."/>
            <person name="Yoshinaga Y."/>
            <person name="Zwiers L.-H."/>
            <person name="Turgeon B."/>
            <person name="Goodwin S."/>
            <person name="Spatafora J."/>
            <person name="Crous P."/>
            <person name="Grigoriev I."/>
        </authorList>
    </citation>
    <scope>NUCLEOTIDE SEQUENCE</scope>
    <source>
        <strain evidence="1">CBS 262.69</strain>
    </source>
</reference>
<dbReference type="Proteomes" id="UP000799640">
    <property type="component" value="Unassembled WGS sequence"/>
</dbReference>
<dbReference type="AlphaFoldDB" id="A0A6G1HP94"/>
<protein>
    <submittedName>
        <fullName evidence="1">Uncharacterized protein</fullName>
    </submittedName>
</protein>
<gene>
    <name evidence="1" type="ORF">EJ06DRAFT_142033</name>
</gene>
<evidence type="ECO:0000313" key="2">
    <source>
        <dbReference type="Proteomes" id="UP000799640"/>
    </source>
</evidence>
<keyword evidence="2" id="KW-1185">Reference proteome</keyword>